<evidence type="ECO:0000313" key="1">
    <source>
        <dbReference type="EMBL" id="CAL17786.1"/>
    </source>
</evidence>
<dbReference type="InterPro" id="IPR019600">
    <property type="entry name" value="Hemin_uptake_protein_HemP"/>
</dbReference>
<protein>
    <submittedName>
        <fullName evidence="1">Hemin uptake protein, putative</fullName>
    </submittedName>
</protein>
<dbReference type="HOGENOM" id="CLU_178563_2_0_6"/>
<proteinExistence type="predicted"/>
<reference evidence="1 2" key="1">
    <citation type="journal article" date="2006" name="Nat. Biotechnol.">
        <title>Genome sequence of the ubiquitous hydrocarbon-degrading marine bacterium Alcanivorax borkumensis.</title>
        <authorList>
            <person name="Schneiker S."/>
            <person name="Martins dos Santos V.A.P."/>
            <person name="Bartels D."/>
            <person name="Bekel T."/>
            <person name="Brecht M."/>
            <person name="Buhrmester J."/>
            <person name="Chernikova T.N."/>
            <person name="Denaro R."/>
            <person name="Ferrer M."/>
            <person name="Gertler C."/>
            <person name="Goesmann A."/>
            <person name="Golyshina O.V."/>
            <person name="Kaminski F."/>
            <person name="Khachane A.N."/>
            <person name="Lang S."/>
            <person name="Linke B."/>
            <person name="McHardy A.C."/>
            <person name="Meyer F."/>
            <person name="Nechitaylo T."/>
            <person name="Puehler A."/>
            <person name="Regenhardt D."/>
            <person name="Rupp O."/>
            <person name="Sabirova J.S."/>
            <person name="Selbitschka W."/>
            <person name="Yakimov M.M."/>
            <person name="Timmis K.N."/>
            <person name="Vorhoelter F.-J."/>
            <person name="Weidner S."/>
            <person name="Kaiser O."/>
            <person name="Golyshin P.N."/>
        </authorList>
    </citation>
    <scope>NUCLEOTIDE SEQUENCE [LARGE SCALE GENOMIC DNA]</scope>
    <source>
        <strain evidence="2">ATCC 700651 / DSM 11573 / NCIMB 13689 / SK2</strain>
    </source>
</reference>
<gene>
    <name evidence="1" type="ordered locus">ABO_2338</name>
</gene>
<dbReference type="EMBL" id="AM286690">
    <property type="protein sequence ID" value="CAL17786.1"/>
    <property type="molecule type" value="Genomic_DNA"/>
</dbReference>
<evidence type="ECO:0000313" key="2">
    <source>
        <dbReference type="Proteomes" id="UP000008871"/>
    </source>
</evidence>
<dbReference type="Proteomes" id="UP000008871">
    <property type="component" value="Chromosome"/>
</dbReference>
<dbReference type="Pfam" id="PF10636">
    <property type="entry name" value="hemP"/>
    <property type="match status" value="1"/>
</dbReference>
<dbReference type="AlphaFoldDB" id="Q0VM12"/>
<dbReference type="STRING" id="393595.ABO_2338"/>
<dbReference type="KEGG" id="abo:ABO_2338"/>
<dbReference type="Gene3D" id="2.10.70.10">
    <property type="entry name" value="Complement Module, domain 1"/>
    <property type="match status" value="1"/>
</dbReference>
<accession>Q0VM12</accession>
<name>Q0VM12_ALCBS</name>
<dbReference type="eggNOG" id="COG4256">
    <property type="taxonomic scope" value="Bacteria"/>
</dbReference>
<keyword evidence="2" id="KW-1185">Reference proteome</keyword>
<sequence>MTMILIYEMEVSMSQLKKNVTTTTRQVAINAESAVASSLLLNHQGKLWIEHAGERYQLRRTSNNKLILTK</sequence>
<organism evidence="1 2">
    <name type="scientific">Alcanivorax borkumensis (strain ATCC 700651 / DSM 11573 / NCIMB 13689 / SK2)</name>
    <dbReference type="NCBI Taxonomy" id="393595"/>
    <lineage>
        <taxon>Bacteria</taxon>
        <taxon>Pseudomonadati</taxon>
        <taxon>Pseudomonadota</taxon>
        <taxon>Gammaproteobacteria</taxon>
        <taxon>Oceanospirillales</taxon>
        <taxon>Alcanivoracaceae</taxon>
        <taxon>Alcanivorax</taxon>
    </lineage>
</organism>